<name>A0ABT3IJ52_9BACT</name>
<dbReference type="RefSeq" id="WP_264729517.1">
    <property type="nucleotide sequence ID" value="NZ_JAPDNR010000001.1"/>
</dbReference>
<dbReference type="SMART" id="SM00342">
    <property type="entry name" value="HTH_ARAC"/>
    <property type="match status" value="1"/>
</dbReference>
<comment type="caution">
    <text evidence="5">The sequence shown here is derived from an EMBL/GenBank/DDBJ whole genome shotgun (WGS) entry which is preliminary data.</text>
</comment>
<proteinExistence type="predicted"/>
<dbReference type="PRINTS" id="PR00032">
    <property type="entry name" value="HTHARAC"/>
</dbReference>
<dbReference type="SUPFAM" id="SSF46689">
    <property type="entry name" value="Homeodomain-like"/>
    <property type="match status" value="2"/>
</dbReference>
<gene>
    <name evidence="5" type="ORF">OL497_08845</name>
</gene>
<keyword evidence="1" id="KW-0805">Transcription regulation</keyword>
<reference evidence="5 6" key="1">
    <citation type="submission" date="2022-10" db="EMBL/GenBank/DDBJ databases">
        <title>Chitinophaga nivalis PC15 sp. nov., isolated from Pyeongchang county, South Korea.</title>
        <authorList>
            <person name="Trinh H.N."/>
        </authorList>
    </citation>
    <scope>NUCLEOTIDE SEQUENCE [LARGE SCALE GENOMIC DNA]</scope>
    <source>
        <strain evidence="5 6">PC14</strain>
    </source>
</reference>
<keyword evidence="3" id="KW-0804">Transcription</keyword>
<evidence type="ECO:0000256" key="1">
    <source>
        <dbReference type="ARBA" id="ARBA00023015"/>
    </source>
</evidence>
<dbReference type="Gene3D" id="1.10.10.60">
    <property type="entry name" value="Homeodomain-like"/>
    <property type="match status" value="1"/>
</dbReference>
<dbReference type="EMBL" id="JAPDNS010000001">
    <property type="protein sequence ID" value="MCW3483998.1"/>
    <property type="molecule type" value="Genomic_DNA"/>
</dbReference>
<evidence type="ECO:0000259" key="4">
    <source>
        <dbReference type="PROSITE" id="PS01124"/>
    </source>
</evidence>
<keyword evidence="2" id="KW-0238">DNA-binding</keyword>
<dbReference type="InterPro" id="IPR020449">
    <property type="entry name" value="Tscrpt_reg_AraC-type_HTH"/>
</dbReference>
<keyword evidence="6" id="KW-1185">Reference proteome</keyword>
<dbReference type="InterPro" id="IPR053142">
    <property type="entry name" value="PchR_regulatory_protein"/>
</dbReference>
<sequence length="329" mass="37417">MALKIYAHEFEEILYESKSADYQLTTDENVREETIRSASALGSGSYQRIYLDNITIGYGQAHLADNLLLHYEADHATVEMHFNLSGSSLTTDRHLQHPLAFQHHQHNIVYGPSFKGRVEWGQQQPLELFEVNMAPAFFHRHIANGPGLLHAFGKKIDQAIPALLCNHNLVITPQMLMVIKSIIHCPRTGIFKQLLIEGKVLELLLLQLEQFTSHDCRAFCSLKKTDIDKIYQARDIIASRPHAPCSLLDLAQLIGTNEFTLKKGFKEIFGTTVFGYLQEIKMEQAHRMILEGKNINEVADFTGYKHHSHFTAAFKRKFGLAPGKLKQNR</sequence>
<dbReference type="Pfam" id="PF12833">
    <property type="entry name" value="HTH_18"/>
    <property type="match status" value="1"/>
</dbReference>
<dbReference type="Proteomes" id="UP001207742">
    <property type="component" value="Unassembled WGS sequence"/>
</dbReference>
<protein>
    <submittedName>
        <fullName evidence="5">AraC family transcriptional regulator</fullName>
    </submittedName>
</protein>
<evidence type="ECO:0000313" key="6">
    <source>
        <dbReference type="Proteomes" id="UP001207742"/>
    </source>
</evidence>
<accession>A0ABT3IJ52</accession>
<evidence type="ECO:0000313" key="5">
    <source>
        <dbReference type="EMBL" id="MCW3483998.1"/>
    </source>
</evidence>
<dbReference type="InterPro" id="IPR009057">
    <property type="entry name" value="Homeodomain-like_sf"/>
</dbReference>
<dbReference type="PANTHER" id="PTHR47893:SF1">
    <property type="entry name" value="REGULATORY PROTEIN PCHR"/>
    <property type="match status" value="1"/>
</dbReference>
<organism evidence="5 6">
    <name type="scientific">Chitinophaga nivalis</name>
    <dbReference type="NCBI Taxonomy" id="2991709"/>
    <lineage>
        <taxon>Bacteria</taxon>
        <taxon>Pseudomonadati</taxon>
        <taxon>Bacteroidota</taxon>
        <taxon>Chitinophagia</taxon>
        <taxon>Chitinophagales</taxon>
        <taxon>Chitinophagaceae</taxon>
        <taxon>Chitinophaga</taxon>
    </lineage>
</organism>
<dbReference type="InterPro" id="IPR018060">
    <property type="entry name" value="HTH_AraC"/>
</dbReference>
<evidence type="ECO:0000256" key="2">
    <source>
        <dbReference type="ARBA" id="ARBA00023125"/>
    </source>
</evidence>
<feature type="domain" description="HTH araC/xylS-type" evidence="4">
    <location>
        <begin position="231"/>
        <end position="328"/>
    </location>
</feature>
<dbReference type="PROSITE" id="PS01124">
    <property type="entry name" value="HTH_ARAC_FAMILY_2"/>
    <property type="match status" value="1"/>
</dbReference>
<evidence type="ECO:0000256" key="3">
    <source>
        <dbReference type="ARBA" id="ARBA00023163"/>
    </source>
</evidence>
<dbReference type="PANTHER" id="PTHR47893">
    <property type="entry name" value="REGULATORY PROTEIN PCHR"/>
    <property type="match status" value="1"/>
</dbReference>